<gene>
    <name evidence="2" type="ORF">THAOC_23197</name>
</gene>
<evidence type="ECO:0000313" key="2">
    <source>
        <dbReference type="EMBL" id="EJK56833.1"/>
    </source>
</evidence>
<sequence>MAEDAGCESPGQQPPGSFPRPAGAEDGPNTPLSHNKGSMYAGETAEGVEAVEDGRRGGAAYA</sequence>
<feature type="non-terminal residue" evidence="2">
    <location>
        <position position="62"/>
    </location>
</feature>
<organism evidence="2 3">
    <name type="scientific">Thalassiosira oceanica</name>
    <name type="common">Marine diatom</name>
    <dbReference type="NCBI Taxonomy" id="159749"/>
    <lineage>
        <taxon>Eukaryota</taxon>
        <taxon>Sar</taxon>
        <taxon>Stramenopiles</taxon>
        <taxon>Ochrophyta</taxon>
        <taxon>Bacillariophyta</taxon>
        <taxon>Coscinodiscophyceae</taxon>
        <taxon>Thalassiosirophycidae</taxon>
        <taxon>Thalassiosirales</taxon>
        <taxon>Thalassiosiraceae</taxon>
        <taxon>Thalassiosira</taxon>
    </lineage>
</organism>
<accession>K0RSP4</accession>
<protein>
    <submittedName>
        <fullName evidence="2">Uncharacterized protein</fullName>
    </submittedName>
</protein>
<dbReference type="Proteomes" id="UP000266841">
    <property type="component" value="Unassembled WGS sequence"/>
</dbReference>
<proteinExistence type="predicted"/>
<evidence type="ECO:0000256" key="1">
    <source>
        <dbReference type="SAM" id="MobiDB-lite"/>
    </source>
</evidence>
<reference evidence="2 3" key="1">
    <citation type="journal article" date="2012" name="Genome Biol.">
        <title>Genome and low-iron response of an oceanic diatom adapted to chronic iron limitation.</title>
        <authorList>
            <person name="Lommer M."/>
            <person name="Specht M."/>
            <person name="Roy A.S."/>
            <person name="Kraemer L."/>
            <person name="Andreson R."/>
            <person name="Gutowska M.A."/>
            <person name="Wolf J."/>
            <person name="Bergner S.V."/>
            <person name="Schilhabel M.B."/>
            <person name="Klostermeier U.C."/>
            <person name="Beiko R.G."/>
            <person name="Rosenstiel P."/>
            <person name="Hippler M."/>
            <person name="Laroche J."/>
        </authorList>
    </citation>
    <scope>NUCLEOTIDE SEQUENCE [LARGE SCALE GENOMIC DNA]</scope>
    <source>
        <strain evidence="2 3">CCMP1005</strain>
    </source>
</reference>
<comment type="caution">
    <text evidence="2">The sequence shown here is derived from an EMBL/GenBank/DDBJ whole genome shotgun (WGS) entry which is preliminary data.</text>
</comment>
<dbReference type="EMBL" id="AGNL01030364">
    <property type="protein sequence ID" value="EJK56833.1"/>
    <property type="molecule type" value="Genomic_DNA"/>
</dbReference>
<feature type="region of interest" description="Disordered" evidence="1">
    <location>
        <begin position="1"/>
        <end position="62"/>
    </location>
</feature>
<name>K0RSP4_THAOC</name>
<dbReference type="AlphaFoldDB" id="K0RSP4"/>
<evidence type="ECO:0000313" key="3">
    <source>
        <dbReference type="Proteomes" id="UP000266841"/>
    </source>
</evidence>
<keyword evidence="3" id="KW-1185">Reference proteome</keyword>